<evidence type="ECO:0000256" key="2">
    <source>
        <dbReference type="ARBA" id="ARBA00023002"/>
    </source>
</evidence>
<keyword evidence="2" id="KW-0560">Oxidoreductase</keyword>
<dbReference type="PANTHER" id="PTHR43477">
    <property type="entry name" value="DIHYDROANTICAPSIN 7-DEHYDROGENASE"/>
    <property type="match status" value="1"/>
</dbReference>
<keyword evidence="4" id="KW-1185">Reference proteome</keyword>
<dbReference type="RefSeq" id="WP_129045962.1">
    <property type="nucleotide sequence ID" value="NZ_SDHX01000001.1"/>
</dbReference>
<sequence>MFSLASKTALVTGAGSGIGRAIALLFARQGAFVWIADRDPKAGPAVVAEIRAAGGQADYAELDVSDPVAVDALAKRLPALDLLVNNAGIGHVGSLLNTAAADLDRLHAVNVRGPFNLCKAFVPAMLERKRGSVINLASIGGVVAVRDRLAYTVTKHAVVGLTKALALDHSHTGVRFNAICPGRVETPFVKSRLAEYPDPEKAYREMASTQLNGRMAQPDEIAAAALYLAADESSMVTGSNLLIDGGWSAGK</sequence>
<accession>A0A4Q1C702</accession>
<dbReference type="InterPro" id="IPR020904">
    <property type="entry name" value="Sc_DH/Rdtase_CS"/>
</dbReference>
<evidence type="ECO:0000313" key="4">
    <source>
        <dbReference type="Proteomes" id="UP000290218"/>
    </source>
</evidence>
<proteinExistence type="inferred from homology"/>
<dbReference type="FunFam" id="3.40.50.720:FF:000084">
    <property type="entry name" value="Short-chain dehydrogenase reductase"/>
    <property type="match status" value="1"/>
</dbReference>
<dbReference type="PROSITE" id="PS00061">
    <property type="entry name" value="ADH_SHORT"/>
    <property type="match status" value="1"/>
</dbReference>
<dbReference type="GO" id="GO:0016491">
    <property type="term" value="F:oxidoreductase activity"/>
    <property type="evidence" value="ECO:0007669"/>
    <property type="project" value="UniProtKB-KW"/>
</dbReference>
<dbReference type="Gene3D" id="3.40.50.720">
    <property type="entry name" value="NAD(P)-binding Rossmann-like Domain"/>
    <property type="match status" value="1"/>
</dbReference>
<dbReference type="PRINTS" id="PR00080">
    <property type="entry name" value="SDRFAMILY"/>
</dbReference>
<protein>
    <submittedName>
        <fullName evidence="3">SDR family oxidoreductase</fullName>
    </submittedName>
</protein>
<gene>
    <name evidence="3" type="ORF">ESB00_01475</name>
</gene>
<dbReference type="AlphaFoldDB" id="A0A4Q1C702"/>
<dbReference type="SUPFAM" id="SSF51735">
    <property type="entry name" value="NAD(P)-binding Rossmann-fold domains"/>
    <property type="match status" value="1"/>
</dbReference>
<dbReference type="OrthoDB" id="9803333at2"/>
<dbReference type="Pfam" id="PF13561">
    <property type="entry name" value="adh_short_C2"/>
    <property type="match status" value="1"/>
</dbReference>
<comment type="similarity">
    <text evidence="1">Belongs to the short-chain dehydrogenases/reductases (SDR) family.</text>
</comment>
<evidence type="ECO:0000256" key="1">
    <source>
        <dbReference type="ARBA" id="ARBA00006484"/>
    </source>
</evidence>
<name>A0A4Q1C702_9BACT</name>
<organism evidence="3 4">
    <name type="scientific">Oleiharenicola lentus</name>
    <dbReference type="NCBI Taxonomy" id="2508720"/>
    <lineage>
        <taxon>Bacteria</taxon>
        <taxon>Pseudomonadati</taxon>
        <taxon>Verrucomicrobiota</taxon>
        <taxon>Opitutia</taxon>
        <taxon>Opitutales</taxon>
        <taxon>Opitutaceae</taxon>
        <taxon>Oleiharenicola</taxon>
    </lineage>
</organism>
<dbReference type="InterPro" id="IPR002347">
    <property type="entry name" value="SDR_fam"/>
</dbReference>
<dbReference type="InterPro" id="IPR036291">
    <property type="entry name" value="NAD(P)-bd_dom_sf"/>
</dbReference>
<reference evidence="3 4" key="1">
    <citation type="submission" date="2019-01" db="EMBL/GenBank/DDBJ databases">
        <title>Lacunisphaera sp. strain TWA-58.</title>
        <authorList>
            <person name="Chen W.-M."/>
        </authorList>
    </citation>
    <scope>NUCLEOTIDE SEQUENCE [LARGE SCALE GENOMIC DNA]</scope>
    <source>
        <strain evidence="3 4">TWA-58</strain>
    </source>
</reference>
<dbReference type="Proteomes" id="UP000290218">
    <property type="component" value="Unassembled WGS sequence"/>
</dbReference>
<dbReference type="EMBL" id="SDHX01000001">
    <property type="protein sequence ID" value="RXK54598.1"/>
    <property type="molecule type" value="Genomic_DNA"/>
</dbReference>
<dbReference type="PRINTS" id="PR00081">
    <property type="entry name" value="GDHRDH"/>
</dbReference>
<dbReference type="InterPro" id="IPR051122">
    <property type="entry name" value="SDR_DHRS6-like"/>
</dbReference>
<comment type="caution">
    <text evidence="3">The sequence shown here is derived from an EMBL/GenBank/DDBJ whole genome shotgun (WGS) entry which is preliminary data.</text>
</comment>
<dbReference type="PANTHER" id="PTHR43477:SF1">
    <property type="entry name" value="DIHYDROANTICAPSIN 7-DEHYDROGENASE"/>
    <property type="match status" value="1"/>
</dbReference>
<evidence type="ECO:0000313" key="3">
    <source>
        <dbReference type="EMBL" id="RXK54598.1"/>
    </source>
</evidence>